<gene>
    <name evidence="2" type="ORF">ACFQ22_06285</name>
</gene>
<organism evidence="2 3">
    <name type="scientific">Lentilactobacillus raoultii</name>
    <dbReference type="NCBI Taxonomy" id="1987503"/>
    <lineage>
        <taxon>Bacteria</taxon>
        <taxon>Bacillati</taxon>
        <taxon>Bacillota</taxon>
        <taxon>Bacilli</taxon>
        <taxon>Lactobacillales</taxon>
        <taxon>Lactobacillaceae</taxon>
        <taxon>Lentilactobacillus</taxon>
    </lineage>
</organism>
<keyword evidence="3" id="KW-1185">Reference proteome</keyword>
<keyword evidence="1" id="KW-0812">Transmembrane</keyword>
<dbReference type="Pfam" id="PF06912">
    <property type="entry name" value="DUF1275"/>
    <property type="match status" value="1"/>
</dbReference>
<sequence length="232" mass="25888">MLRQPLRPEQPQMNQDPRLAWILSFVGGFVDTYTFITRGGMFASAQTGNIIFLAANFANGNWHQGFLKAVTILAFWLGTMLAAFWTKLMDHTHYWRVAALIPELIILIILGIVPTSVSNYLVLPPLAVVMAIQNSLYDQVAGVGYANVMATANLKHATLAGVTAFLYHNLRSLHLSLIYTQAFGYFIAGAITCAFLIRLLNIQAIWLPALLVAIAISIHAFLIKQKEKHYQW</sequence>
<evidence type="ECO:0000256" key="1">
    <source>
        <dbReference type="SAM" id="Phobius"/>
    </source>
</evidence>
<feature type="transmembrane region" description="Helical" evidence="1">
    <location>
        <begin position="205"/>
        <end position="223"/>
    </location>
</feature>
<evidence type="ECO:0000313" key="2">
    <source>
        <dbReference type="EMBL" id="MFD1124956.1"/>
    </source>
</evidence>
<dbReference type="PANTHER" id="PTHR37314:SF4">
    <property type="entry name" value="UPF0700 TRANSMEMBRANE PROTEIN YOAK"/>
    <property type="match status" value="1"/>
</dbReference>
<proteinExistence type="predicted"/>
<reference evidence="3" key="1">
    <citation type="journal article" date="2019" name="Int. J. Syst. Evol. Microbiol.">
        <title>The Global Catalogue of Microorganisms (GCM) 10K type strain sequencing project: providing services to taxonomists for standard genome sequencing and annotation.</title>
        <authorList>
            <consortium name="The Broad Institute Genomics Platform"/>
            <consortium name="The Broad Institute Genome Sequencing Center for Infectious Disease"/>
            <person name="Wu L."/>
            <person name="Ma J."/>
        </authorList>
    </citation>
    <scope>NUCLEOTIDE SEQUENCE [LARGE SCALE GENOMIC DNA]</scope>
    <source>
        <strain evidence="3">CCUG 71848</strain>
    </source>
</reference>
<name>A0ABW3PQ00_9LACO</name>
<evidence type="ECO:0000313" key="3">
    <source>
        <dbReference type="Proteomes" id="UP001597156"/>
    </source>
</evidence>
<protein>
    <submittedName>
        <fullName evidence="2">YoaK family protein</fullName>
    </submittedName>
</protein>
<feature type="transmembrane region" description="Helical" evidence="1">
    <location>
        <begin position="97"/>
        <end position="123"/>
    </location>
</feature>
<feature type="transmembrane region" description="Helical" evidence="1">
    <location>
        <begin position="178"/>
        <end position="199"/>
    </location>
</feature>
<keyword evidence="1" id="KW-1133">Transmembrane helix</keyword>
<keyword evidence="1" id="KW-0472">Membrane</keyword>
<dbReference type="RefSeq" id="WP_121976972.1">
    <property type="nucleotide sequence ID" value="NZ_JBHTLH010000018.1"/>
</dbReference>
<comment type="caution">
    <text evidence="2">The sequence shown here is derived from an EMBL/GenBank/DDBJ whole genome shotgun (WGS) entry which is preliminary data.</text>
</comment>
<dbReference type="EMBL" id="JBHTLH010000018">
    <property type="protein sequence ID" value="MFD1124956.1"/>
    <property type="molecule type" value="Genomic_DNA"/>
</dbReference>
<feature type="transmembrane region" description="Helical" evidence="1">
    <location>
        <begin position="21"/>
        <end position="45"/>
    </location>
</feature>
<feature type="transmembrane region" description="Helical" evidence="1">
    <location>
        <begin position="65"/>
        <end position="85"/>
    </location>
</feature>
<dbReference type="InterPro" id="IPR010699">
    <property type="entry name" value="DUF1275"/>
</dbReference>
<dbReference type="Proteomes" id="UP001597156">
    <property type="component" value="Unassembled WGS sequence"/>
</dbReference>
<dbReference type="PANTHER" id="PTHR37314">
    <property type="entry name" value="SLR0142 PROTEIN"/>
    <property type="match status" value="1"/>
</dbReference>
<accession>A0ABW3PQ00</accession>